<dbReference type="InterPro" id="IPR036390">
    <property type="entry name" value="WH_DNA-bd_sf"/>
</dbReference>
<evidence type="ECO:0000256" key="3">
    <source>
        <dbReference type="ARBA" id="ARBA00023163"/>
    </source>
</evidence>
<dbReference type="InterPro" id="IPR000835">
    <property type="entry name" value="HTH_MarR-typ"/>
</dbReference>
<accession>A0A5A5T7W5</accession>
<dbReference type="EMBL" id="BIXY01000011">
    <property type="protein sequence ID" value="GCF07551.1"/>
    <property type="molecule type" value="Genomic_DNA"/>
</dbReference>
<dbReference type="Gene3D" id="1.10.10.10">
    <property type="entry name" value="Winged helix-like DNA-binding domain superfamily/Winged helix DNA-binding domain"/>
    <property type="match status" value="1"/>
</dbReference>
<dbReference type="GO" id="GO:0046914">
    <property type="term" value="F:transition metal ion binding"/>
    <property type="evidence" value="ECO:0007669"/>
    <property type="project" value="InterPro"/>
</dbReference>
<dbReference type="PRINTS" id="PR00598">
    <property type="entry name" value="HTHMARR"/>
</dbReference>
<dbReference type="AlphaFoldDB" id="A0A5A5T7W5"/>
<dbReference type="Pfam" id="PF01047">
    <property type="entry name" value="MarR"/>
    <property type="match status" value="1"/>
</dbReference>
<keyword evidence="1" id="KW-0805">Transcription regulation</keyword>
<comment type="caution">
    <text evidence="5">The sequence shown here is derived from an EMBL/GenBank/DDBJ whole genome shotgun (WGS) entry which is preliminary data.</text>
</comment>
<keyword evidence="6" id="KW-1185">Reference proteome</keyword>
<gene>
    <name evidence="5" type="ORF">KDI_11150</name>
</gene>
<dbReference type="InterPro" id="IPR036388">
    <property type="entry name" value="WH-like_DNA-bd_sf"/>
</dbReference>
<proteinExistence type="predicted"/>
<dbReference type="InterPro" id="IPR011991">
    <property type="entry name" value="ArsR-like_HTH"/>
</dbReference>
<dbReference type="PANTHER" id="PTHR42756:SF1">
    <property type="entry name" value="TRANSCRIPTIONAL REPRESSOR OF EMRAB OPERON"/>
    <property type="match status" value="1"/>
</dbReference>
<name>A0A5A5T7W5_9CHLR</name>
<protein>
    <recommendedName>
        <fullName evidence="4">HTH marR-type domain-containing protein</fullName>
    </recommendedName>
</protein>
<keyword evidence="2" id="KW-0238">DNA-binding</keyword>
<dbReference type="SMART" id="SM00529">
    <property type="entry name" value="HTH_DTXR"/>
    <property type="match status" value="1"/>
</dbReference>
<reference evidence="5 6" key="1">
    <citation type="submission" date="2019-01" db="EMBL/GenBank/DDBJ databases">
        <title>Draft genome sequence of Dictyobacter sp. Uno17.</title>
        <authorList>
            <person name="Wang C.M."/>
            <person name="Zheng Y."/>
            <person name="Sakai Y."/>
            <person name="Abe K."/>
            <person name="Yokota A."/>
            <person name="Yabe S."/>
        </authorList>
    </citation>
    <scope>NUCLEOTIDE SEQUENCE [LARGE SCALE GENOMIC DNA]</scope>
    <source>
        <strain evidence="5 6">Uno17</strain>
    </source>
</reference>
<dbReference type="PROSITE" id="PS50995">
    <property type="entry name" value="HTH_MARR_2"/>
    <property type="match status" value="1"/>
</dbReference>
<evidence type="ECO:0000256" key="2">
    <source>
        <dbReference type="ARBA" id="ARBA00023125"/>
    </source>
</evidence>
<evidence type="ECO:0000259" key="4">
    <source>
        <dbReference type="PROSITE" id="PS50995"/>
    </source>
</evidence>
<dbReference type="PANTHER" id="PTHR42756">
    <property type="entry name" value="TRANSCRIPTIONAL REGULATOR, MARR"/>
    <property type="match status" value="1"/>
</dbReference>
<dbReference type="GO" id="GO:0003700">
    <property type="term" value="F:DNA-binding transcription factor activity"/>
    <property type="evidence" value="ECO:0007669"/>
    <property type="project" value="InterPro"/>
</dbReference>
<evidence type="ECO:0000256" key="1">
    <source>
        <dbReference type="ARBA" id="ARBA00023015"/>
    </source>
</evidence>
<evidence type="ECO:0000313" key="5">
    <source>
        <dbReference type="EMBL" id="GCF07551.1"/>
    </source>
</evidence>
<organism evidence="5 6">
    <name type="scientific">Dictyobacter arantiisoli</name>
    <dbReference type="NCBI Taxonomy" id="2014874"/>
    <lineage>
        <taxon>Bacteria</taxon>
        <taxon>Bacillati</taxon>
        <taxon>Chloroflexota</taxon>
        <taxon>Ktedonobacteria</taxon>
        <taxon>Ktedonobacterales</taxon>
        <taxon>Dictyobacteraceae</taxon>
        <taxon>Dictyobacter</taxon>
    </lineage>
</organism>
<keyword evidence="3" id="KW-0804">Transcription</keyword>
<feature type="domain" description="HTH marR-type" evidence="4">
    <location>
        <begin position="1"/>
        <end position="96"/>
    </location>
</feature>
<dbReference type="CDD" id="cd00090">
    <property type="entry name" value="HTH_ARSR"/>
    <property type="match status" value="1"/>
</dbReference>
<dbReference type="SUPFAM" id="SSF46785">
    <property type="entry name" value="Winged helix' DNA-binding domain"/>
    <property type="match status" value="1"/>
</dbReference>
<sequence>MDLGYPDIKVSEISKRMQVTSPTVTQLVKSLEAHGLVERNNDLVDRRSVGVRLTEKGEEVARQALETFLATMSGLIEYLGEEQSEQFIELLLNVSRYFREREADMLYFQGIGDDEA</sequence>
<dbReference type="InterPro" id="IPR022689">
    <property type="entry name" value="Iron_dep_repressor"/>
</dbReference>
<evidence type="ECO:0000313" key="6">
    <source>
        <dbReference type="Proteomes" id="UP000322530"/>
    </source>
</evidence>
<dbReference type="GO" id="GO:0003677">
    <property type="term" value="F:DNA binding"/>
    <property type="evidence" value="ECO:0007669"/>
    <property type="project" value="UniProtKB-KW"/>
</dbReference>
<dbReference type="SMART" id="SM00347">
    <property type="entry name" value="HTH_MARR"/>
    <property type="match status" value="1"/>
</dbReference>
<dbReference type="Proteomes" id="UP000322530">
    <property type="component" value="Unassembled WGS sequence"/>
</dbReference>